<dbReference type="AlphaFoldDB" id="L0W8Z1"/>
<comment type="caution">
    <text evidence="2">The sequence shown here is derived from an EMBL/GenBank/DDBJ whole genome shotgun (WGS) entry which is preliminary data.</text>
</comment>
<dbReference type="GO" id="GO:0009279">
    <property type="term" value="C:cell outer membrane"/>
    <property type="evidence" value="ECO:0007669"/>
    <property type="project" value="InterPro"/>
</dbReference>
<protein>
    <submittedName>
        <fullName evidence="2">Copper resistance protein B</fullName>
    </submittedName>
</protein>
<dbReference type="PATRIC" id="fig|1177179.3.peg.2899"/>
<dbReference type="STRING" id="1177179.A11A3_14697"/>
<name>L0W8Z1_9GAMM</name>
<reference evidence="2 3" key="1">
    <citation type="journal article" date="2012" name="J. Bacteriol.">
        <title>Genome Sequence of the Alkane-Degrading Bacterium Alcanivorax hongdengensis Type Strain A-11-3.</title>
        <authorList>
            <person name="Lai Q."/>
            <person name="Shao Z."/>
        </authorList>
    </citation>
    <scope>NUCLEOTIDE SEQUENCE [LARGE SCALE GENOMIC DNA]</scope>
    <source>
        <strain evidence="2 3">A-11-3</strain>
    </source>
</reference>
<organism evidence="2 3">
    <name type="scientific">Alcanivorax hongdengensis A-11-3</name>
    <dbReference type="NCBI Taxonomy" id="1177179"/>
    <lineage>
        <taxon>Bacteria</taxon>
        <taxon>Pseudomonadati</taxon>
        <taxon>Pseudomonadota</taxon>
        <taxon>Gammaproteobacteria</taxon>
        <taxon>Oceanospirillales</taxon>
        <taxon>Alcanivoracaceae</taxon>
        <taxon>Alcanivorax</taxon>
    </lineage>
</organism>
<dbReference type="Gene3D" id="2.40.128.130">
    <property type="entry name" value="Autotransporter beta-domain"/>
    <property type="match status" value="1"/>
</dbReference>
<evidence type="ECO:0000313" key="3">
    <source>
        <dbReference type="Proteomes" id="UP000010164"/>
    </source>
</evidence>
<keyword evidence="3" id="KW-1185">Reference proteome</keyword>
<dbReference type="GO" id="GO:0006878">
    <property type="term" value="P:intracellular copper ion homeostasis"/>
    <property type="evidence" value="ECO:0007669"/>
    <property type="project" value="InterPro"/>
</dbReference>
<dbReference type="SUPFAM" id="SSF103515">
    <property type="entry name" value="Autotransporter"/>
    <property type="match status" value="1"/>
</dbReference>
<dbReference type="Pfam" id="PF05275">
    <property type="entry name" value="CopB"/>
    <property type="match status" value="1"/>
</dbReference>
<dbReference type="Proteomes" id="UP000010164">
    <property type="component" value="Unassembled WGS sequence"/>
</dbReference>
<accession>L0W8Z1</accession>
<feature type="chain" id="PRO_5003947772" evidence="1">
    <location>
        <begin position="22"/>
        <end position="249"/>
    </location>
</feature>
<evidence type="ECO:0000313" key="2">
    <source>
        <dbReference type="EMBL" id="EKF73208.1"/>
    </source>
</evidence>
<dbReference type="EMBL" id="AMRJ01000031">
    <property type="protein sequence ID" value="EKF73208.1"/>
    <property type="molecule type" value="Genomic_DNA"/>
</dbReference>
<evidence type="ECO:0000256" key="1">
    <source>
        <dbReference type="SAM" id="SignalP"/>
    </source>
</evidence>
<dbReference type="RefSeq" id="WP_008930109.1">
    <property type="nucleotide sequence ID" value="NZ_AMRJ01000031.1"/>
</dbReference>
<dbReference type="InterPro" id="IPR007939">
    <property type="entry name" value="Cu-R_B_prcur"/>
</dbReference>
<feature type="signal peptide" evidence="1">
    <location>
        <begin position="1"/>
        <end position="21"/>
    </location>
</feature>
<sequence>MKNLKFIMPLVLASVSAPVFAGHAEDDWPEPVKPYRTGQVLFDRLEVTRTDNDESLIVWDMLAWYGGDRNRIYFKSEGENQKDDGEPTELESAEVLASRLITPFWELQGGIGTRGSLASGANRENYFVISLFGVAPYRFEMDNSITINEDGDIAASVEAEYDLRLSQVSYLQPRLEIAAALTDAEDYGRPSGFNDVRVGLRYRYELAREFAPYIGAYWSRSLGDKADQIRADGGDESETGVVVGVRMWF</sequence>
<proteinExistence type="predicted"/>
<keyword evidence="1" id="KW-0732">Signal</keyword>
<dbReference type="InterPro" id="IPR036709">
    <property type="entry name" value="Autotransporte_beta_dom_sf"/>
</dbReference>
<dbReference type="GO" id="GO:0005507">
    <property type="term" value="F:copper ion binding"/>
    <property type="evidence" value="ECO:0007669"/>
    <property type="project" value="InterPro"/>
</dbReference>
<gene>
    <name evidence="2" type="ORF">A11A3_14697</name>
</gene>
<dbReference type="OrthoDB" id="9778934at2"/>
<dbReference type="eggNOG" id="COG3667">
    <property type="taxonomic scope" value="Bacteria"/>
</dbReference>